<accession>A0A0K0EXZ0</accession>
<reference evidence="2" key="1">
    <citation type="submission" date="2014-07" db="EMBL/GenBank/DDBJ databases">
        <authorList>
            <person name="Martin A.A"/>
            <person name="De Silva N."/>
        </authorList>
    </citation>
    <scope>NUCLEOTIDE SEQUENCE</scope>
</reference>
<keyword evidence="1" id="KW-1133">Transmembrane helix</keyword>
<evidence type="ECO:0000313" key="3">
    <source>
        <dbReference type="WBParaSite" id="SVE_0139700.1"/>
    </source>
</evidence>
<proteinExistence type="predicted"/>
<keyword evidence="1" id="KW-0472">Membrane</keyword>
<reference evidence="3" key="2">
    <citation type="submission" date="2015-08" db="UniProtKB">
        <authorList>
            <consortium name="WormBaseParasite"/>
        </authorList>
    </citation>
    <scope>IDENTIFICATION</scope>
</reference>
<name>A0A0K0EXZ0_STRVS</name>
<organism evidence="2 3">
    <name type="scientific">Strongyloides venezuelensis</name>
    <name type="common">Threadworm</name>
    <dbReference type="NCBI Taxonomy" id="75913"/>
    <lineage>
        <taxon>Eukaryota</taxon>
        <taxon>Metazoa</taxon>
        <taxon>Ecdysozoa</taxon>
        <taxon>Nematoda</taxon>
        <taxon>Chromadorea</taxon>
        <taxon>Rhabditida</taxon>
        <taxon>Tylenchina</taxon>
        <taxon>Panagrolaimomorpha</taxon>
        <taxon>Strongyloidoidea</taxon>
        <taxon>Strongyloididae</taxon>
        <taxon>Strongyloides</taxon>
    </lineage>
</organism>
<dbReference type="AlphaFoldDB" id="A0A0K0EXZ0"/>
<sequence length="165" mass="18932">MKTNDILLTIDDIIDTLVGSFLVIIIIAILILLSIIIINVLILIWYICKFIISLIVIPCYKISEYVKNLNNPKVRDDENYFIISTLGHSNNVFNNGNTYNNAIKCDKNTDDQSFNISSQLNCPNFVCYEETTYITMPPEYDVPTLLQNDRPNVRKDSVQLTLYTL</sequence>
<evidence type="ECO:0000256" key="1">
    <source>
        <dbReference type="SAM" id="Phobius"/>
    </source>
</evidence>
<protein>
    <submittedName>
        <fullName evidence="3">EEV126</fullName>
    </submittedName>
</protein>
<dbReference type="Proteomes" id="UP000035680">
    <property type="component" value="Unassembled WGS sequence"/>
</dbReference>
<evidence type="ECO:0000313" key="2">
    <source>
        <dbReference type="Proteomes" id="UP000035680"/>
    </source>
</evidence>
<dbReference type="WBParaSite" id="SVE_0139700.1">
    <property type="protein sequence ID" value="SVE_0139700.1"/>
    <property type="gene ID" value="SVE_0139700"/>
</dbReference>
<keyword evidence="2" id="KW-1185">Reference proteome</keyword>
<keyword evidence="1" id="KW-0812">Transmembrane</keyword>
<feature type="transmembrane region" description="Helical" evidence="1">
    <location>
        <begin position="20"/>
        <end position="47"/>
    </location>
</feature>